<proteinExistence type="predicted"/>
<protein>
    <submittedName>
        <fullName evidence="2">Uncharacterized protein</fullName>
    </submittedName>
</protein>
<organism evidence="2 3">
    <name type="scientific">Paraphaeosphaeria minitans</name>
    <dbReference type="NCBI Taxonomy" id="565426"/>
    <lineage>
        <taxon>Eukaryota</taxon>
        <taxon>Fungi</taxon>
        <taxon>Dikarya</taxon>
        <taxon>Ascomycota</taxon>
        <taxon>Pezizomycotina</taxon>
        <taxon>Dothideomycetes</taxon>
        <taxon>Pleosporomycetidae</taxon>
        <taxon>Pleosporales</taxon>
        <taxon>Massarineae</taxon>
        <taxon>Didymosphaeriaceae</taxon>
        <taxon>Paraphaeosphaeria</taxon>
    </lineage>
</organism>
<comment type="caution">
    <text evidence="2">The sequence shown here is derived from an EMBL/GenBank/DDBJ whole genome shotgun (WGS) entry which is preliminary data.</text>
</comment>
<feature type="compositionally biased region" description="Polar residues" evidence="1">
    <location>
        <begin position="95"/>
        <end position="104"/>
    </location>
</feature>
<name>A0A9P6KRD2_9PLEO</name>
<feature type="compositionally biased region" description="Low complexity" evidence="1">
    <location>
        <begin position="76"/>
        <end position="87"/>
    </location>
</feature>
<dbReference type="AlphaFoldDB" id="A0A9P6KRD2"/>
<evidence type="ECO:0000313" key="2">
    <source>
        <dbReference type="EMBL" id="KAF9736087.1"/>
    </source>
</evidence>
<sequence length="139" mass="15458">MGGKRNYSMGVTLLEPQHILFRLAQYVIGKCMELRDSSRRVIDRYIVRISPFSGHSWHDAGIALAYDEPANGGRIMSGGSSSSCSLSTTERAPVQASSRQTAQLLNPPPFLFGNRDRRSPHRPRNSPDHRTSVAFFNLA</sequence>
<evidence type="ECO:0000313" key="3">
    <source>
        <dbReference type="Proteomes" id="UP000756921"/>
    </source>
</evidence>
<gene>
    <name evidence="2" type="ORF">PMIN01_06002</name>
</gene>
<feature type="region of interest" description="Disordered" evidence="1">
    <location>
        <begin position="76"/>
        <end position="132"/>
    </location>
</feature>
<dbReference type="Proteomes" id="UP000756921">
    <property type="component" value="Unassembled WGS sequence"/>
</dbReference>
<dbReference type="EMBL" id="WJXW01000005">
    <property type="protein sequence ID" value="KAF9736087.1"/>
    <property type="molecule type" value="Genomic_DNA"/>
</dbReference>
<keyword evidence="3" id="KW-1185">Reference proteome</keyword>
<evidence type="ECO:0000256" key="1">
    <source>
        <dbReference type="SAM" id="MobiDB-lite"/>
    </source>
</evidence>
<reference evidence="2" key="1">
    <citation type="journal article" date="2020" name="Mol. Plant Microbe Interact.">
        <title>Genome Sequence of the Biocontrol Agent Coniothyrium minitans strain Conio (IMI 134523).</title>
        <authorList>
            <person name="Patel D."/>
            <person name="Shittu T.A."/>
            <person name="Baroncelli R."/>
            <person name="Muthumeenakshi S."/>
            <person name="Osborne T.H."/>
            <person name="Janganan T.K."/>
            <person name="Sreenivasaprasad S."/>
        </authorList>
    </citation>
    <scope>NUCLEOTIDE SEQUENCE</scope>
    <source>
        <strain evidence="2">Conio</strain>
    </source>
</reference>
<accession>A0A9P6KRD2</accession>